<proteinExistence type="predicted"/>
<dbReference type="Proteomes" id="UP000007148">
    <property type="component" value="Unassembled WGS sequence"/>
</dbReference>
<evidence type="ECO:0000313" key="1">
    <source>
        <dbReference type="EMBL" id="CCA77521.1"/>
    </source>
</evidence>
<sequence>MLDHHRKLIGDSLMLSGPDEPHEQAMDKVRKVEEQLRLCYERWVRLNTLWQFQNTIPVQGSKNWVYNVECKLLKEIEAEDDKHRLGNLFSKREGAMSGWDLVLAWIRPTRLHPHHPEELRSEMTVEQQNAHGVCTIFRTSQMEVTSNLNMTHPRVMLLFDTIPKPDFLARSKTLIARMGRAAPPLVVGRTSLPERNLVKAGLGRATLLRMKV</sequence>
<name>G4U1S8_SERID</name>
<accession>G4U1S8</accession>
<dbReference type="InParanoid" id="G4U1S8"/>
<gene>
    <name evidence="1" type="ORF">PIIN_11498</name>
</gene>
<evidence type="ECO:0000313" key="2">
    <source>
        <dbReference type="Proteomes" id="UP000007148"/>
    </source>
</evidence>
<reference evidence="1 2" key="1">
    <citation type="journal article" date="2011" name="PLoS Pathog.">
        <title>Endophytic Life Strategies Decoded by Genome and Transcriptome Analyses of the Mutualistic Root Symbiont Piriformospora indica.</title>
        <authorList>
            <person name="Zuccaro A."/>
            <person name="Lahrmann U."/>
            <person name="Guldener U."/>
            <person name="Langen G."/>
            <person name="Pfiffi S."/>
            <person name="Biedenkopf D."/>
            <person name="Wong P."/>
            <person name="Samans B."/>
            <person name="Grimm C."/>
            <person name="Basiewicz M."/>
            <person name="Murat C."/>
            <person name="Martin F."/>
            <person name="Kogel K.H."/>
        </authorList>
    </citation>
    <scope>NUCLEOTIDE SEQUENCE [LARGE SCALE GENOMIC DNA]</scope>
    <source>
        <strain evidence="1 2">DSM 11827</strain>
    </source>
</reference>
<dbReference type="HOGENOM" id="CLU_1300132_0_0_1"/>
<dbReference type="AlphaFoldDB" id="G4U1S8"/>
<keyword evidence="2" id="KW-1185">Reference proteome</keyword>
<organism evidence="1 2">
    <name type="scientific">Serendipita indica (strain DSM 11827)</name>
    <name type="common">Root endophyte fungus</name>
    <name type="synonym">Piriformospora indica</name>
    <dbReference type="NCBI Taxonomy" id="1109443"/>
    <lineage>
        <taxon>Eukaryota</taxon>
        <taxon>Fungi</taxon>
        <taxon>Dikarya</taxon>
        <taxon>Basidiomycota</taxon>
        <taxon>Agaricomycotina</taxon>
        <taxon>Agaricomycetes</taxon>
        <taxon>Sebacinales</taxon>
        <taxon>Serendipitaceae</taxon>
        <taxon>Serendipita</taxon>
    </lineage>
</organism>
<protein>
    <submittedName>
        <fullName evidence="1">Uncharacterized protein</fullName>
    </submittedName>
</protein>
<comment type="caution">
    <text evidence="1">The sequence shown here is derived from an EMBL/GenBank/DDBJ whole genome shotgun (WGS) entry which is preliminary data.</text>
</comment>
<dbReference type="EMBL" id="CAFZ01001686">
    <property type="protein sequence ID" value="CCA77521.1"/>
    <property type="molecule type" value="Genomic_DNA"/>
</dbReference>